<dbReference type="EMBL" id="PDCJ01000003">
    <property type="protein sequence ID" value="PEG29478.1"/>
    <property type="molecule type" value="Genomic_DNA"/>
</dbReference>
<proteinExistence type="predicted"/>
<dbReference type="STRING" id="137838.GCA_001458595_00391"/>
<reference evidence="1 2" key="1">
    <citation type="submission" date="2017-10" db="EMBL/GenBank/DDBJ databases">
        <title>Effective Description of Clostridium neonatale sp. nov. linked to necrotizing enterocolitis in neonates and a clarification of species assignable to the genus Clostridium (Prazmowski 1880) emend. Lawson and Rainey 2016.</title>
        <authorList>
            <person name="Bernard K."/>
            <person name="Burdz T."/>
            <person name="Wiebe D."/>
            <person name="Balcewich B."/>
            <person name="Alfa M."/>
            <person name="Bernier A.-M."/>
        </authorList>
    </citation>
    <scope>NUCLEOTIDE SEQUENCE [LARGE SCALE GENOMIC DNA]</scope>
    <source>
        <strain evidence="1 2">LCDC99A005</strain>
    </source>
</reference>
<dbReference type="AlphaFoldDB" id="A0A2A7MEE0"/>
<organism evidence="1 2">
    <name type="scientific">Clostridium neonatale</name>
    <dbReference type="NCBI Taxonomy" id="137838"/>
    <lineage>
        <taxon>Bacteria</taxon>
        <taxon>Bacillati</taxon>
        <taxon>Bacillota</taxon>
        <taxon>Clostridia</taxon>
        <taxon>Eubacteriales</taxon>
        <taxon>Clostridiaceae</taxon>
        <taxon>Clostridium</taxon>
    </lineage>
</organism>
<name>A0A2A7MEE0_9CLOT</name>
<comment type="caution">
    <text evidence="1">The sequence shown here is derived from an EMBL/GenBank/DDBJ whole genome shotgun (WGS) entry which is preliminary data.</text>
</comment>
<evidence type="ECO:0000313" key="2">
    <source>
        <dbReference type="Proteomes" id="UP000220840"/>
    </source>
</evidence>
<dbReference type="RefSeq" id="WP_058293379.1">
    <property type="nucleotide sequence ID" value="NZ_CAMTCJ010000142.1"/>
</dbReference>
<gene>
    <name evidence="1" type="ORF">CQ394_16070</name>
</gene>
<sequence>MNNNFVQTINNKKIVKVVFDSNEKGIITRNCIPFDFGPSRRYRDGKDRYHFYDLDSPPGNYNLSILPSQILSIDIMEEGFDPAQCVTWTPIKWLLARDWGLYS</sequence>
<protein>
    <submittedName>
        <fullName evidence="1">Uncharacterized protein</fullName>
    </submittedName>
</protein>
<keyword evidence="2" id="KW-1185">Reference proteome</keyword>
<evidence type="ECO:0000313" key="1">
    <source>
        <dbReference type="EMBL" id="PEG29478.1"/>
    </source>
</evidence>
<dbReference type="OrthoDB" id="5518952at2"/>
<accession>A0A2A7MEE0</accession>
<dbReference type="Proteomes" id="UP000220840">
    <property type="component" value="Unassembled WGS sequence"/>
</dbReference>